<dbReference type="InParanoid" id="T0QDW9"/>
<name>T0QDW9_SAPDV</name>
<evidence type="ECO:0000256" key="2">
    <source>
        <dbReference type="ARBA" id="ARBA00022490"/>
    </source>
</evidence>
<feature type="domain" description="Dynein heavy chain region D6 P-loop" evidence="13">
    <location>
        <begin position="3900"/>
        <end position="4002"/>
    </location>
</feature>
<dbReference type="InterPro" id="IPR054354">
    <property type="entry name" value="DYNC2H1-like_lid"/>
</dbReference>
<dbReference type="InterPro" id="IPR004273">
    <property type="entry name" value="Dynein_heavy_D6_P-loop"/>
</dbReference>
<evidence type="ECO:0000256" key="1">
    <source>
        <dbReference type="ARBA" id="ARBA00004430"/>
    </source>
</evidence>
<dbReference type="Pfam" id="PF12775">
    <property type="entry name" value="AAA_7"/>
    <property type="match status" value="1"/>
</dbReference>
<dbReference type="GO" id="GO:0045505">
    <property type="term" value="F:dynein intermediate chain binding"/>
    <property type="evidence" value="ECO:0007669"/>
    <property type="project" value="InterPro"/>
</dbReference>
<evidence type="ECO:0000256" key="11">
    <source>
        <dbReference type="ARBA" id="ARBA00023273"/>
    </source>
</evidence>
<dbReference type="eggNOG" id="KOG3595">
    <property type="taxonomic scope" value="Eukaryota"/>
</dbReference>
<dbReference type="Gene3D" id="1.20.1270.280">
    <property type="match status" value="1"/>
</dbReference>
<dbReference type="EMBL" id="JH767167">
    <property type="protein sequence ID" value="EQC31775.1"/>
    <property type="molecule type" value="Genomic_DNA"/>
</dbReference>
<dbReference type="Pfam" id="PF12781">
    <property type="entry name" value="AAA_9"/>
    <property type="match status" value="1"/>
</dbReference>
<evidence type="ECO:0000259" key="20">
    <source>
        <dbReference type="Pfam" id="PF22597"/>
    </source>
</evidence>
<feature type="domain" description="Dynein heavy chain AAA 5 extension" evidence="18">
    <location>
        <begin position="2131"/>
        <end position="2270"/>
    </location>
</feature>
<evidence type="ECO:0000259" key="13">
    <source>
        <dbReference type="Pfam" id="PF03028"/>
    </source>
</evidence>
<keyword evidence="9" id="KW-0505">Motor protein</keyword>
<feature type="domain" description="Dynein 2 heavy chain 1 cytoplasmic ATPase lid" evidence="20">
    <location>
        <begin position="2491"/>
        <end position="2572"/>
    </location>
</feature>
<dbReference type="GO" id="GO:0030286">
    <property type="term" value="C:dynein complex"/>
    <property type="evidence" value="ECO:0007669"/>
    <property type="project" value="UniProtKB-KW"/>
</dbReference>
<dbReference type="Pfam" id="PF22597">
    <property type="entry name" value="DYN_lid"/>
    <property type="match status" value="1"/>
</dbReference>
<dbReference type="InterPro" id="IPR035706">
    <property type="entry name" value="AAA_9"/>
</dbReference>
<evidence type="ECO:0000256" key="4">
    <source>
        <dbReference type="ARBA" id="ARBA00022741"/>
    </source>
</evidence>
<feature type="region of interest" description="Disordered" evidence="12">
    <location>
        <begin position="231"/>
        <end position="256"/>
    </location>
</feature>
<feature type="domain" description="Dynein heavy chain C-terminal" evidence="19">
    <location>
        <begin position="4258"/>
        <end position="4513"/>
    </location>
</feature>
<evidence type="ECO:0000256" key="3">
    <source>
        <dbReference type="ARBA" id="ARBA00022701"/>
    </source>
</evidence>
<evidence type="ECO:0000313" key="22">
    <source>
        <dbReference type="Proteomes" id="UP000030762"/>
    </source>
</evidence>
<protein>
    <recommendedName>
        <fullName evidence="23">Dynein heavy chain linker domain-containing protein</fullName>
    </recommendedName>
</protein>
<feature type="domain" description="Dynein heavy chain AAA module D4" evidence="16">
    <location>
        <begin position="2702"/>
        <end position="2917"/>
    </location>
</feature>
<evidence type="ECO:0000259" key="16">
    <source>
        <dbReference type="Pfam" id="PF12780"/>
    </source>
</evidence>
<dbReference type="Gene3D" id="1.10.472.130">
    <property type="match status" value="1"/>
</dbReference>
<comment type="subcellular location">
    <subcellularLocation>
        <location evidence="1">Cytoplasm</location>
        <location evidence="1">Cytoskeleton</location>
        <location evidence="1">Cilium axoneme</location>
    </subcellularLocation>
</comment>
<dbReference type="OrthoDB" id="5593012at2759"/>
<evidence type="ECO:0000256" key="7">
    <source>
        <dbReference type="ARBA" id="ARBA00023054"/>
    </source>
</evidence>
<dbReference type="Gene3D" id="3.10.490.20">
    <property type="match status" value="1"/>
</dbReference>
<dbReference type="InterPro" id="IPR013602">
    <property type="entry name" value="Dynein_heavy_linker"/>
</dbReference>
<dbReference type="FunFam" id="1.10.287.2620:FF:000002">
    <property type="entry name" value="Dynein heavy chain 2, axonemal"/>
    <property type="match status" value="1"/>
</dbReference>
<evidence type="ECO:0000256" key="6">
    <source>
        <dbReference type="ARBA" id="ARBA00023017"/>
    </source>
</evidence>
<evidence type="ECO:0008006" key="23">
    <source>
        <dbReference type="Google" id="ProtNLM"/>
    </source>
</evidence>
<dbReference type="Gene3D" id="3.20.180.20">
    <property type="entry name" value="Dynein heavy chain, N-terminal domain 2"/>
    <property type="match status" value="1"/>
</dbReference>
<dbReference type="Gene3D" id="1.20.920.30">
    <property type="match status" value="1"/>
</dbReference>
<dbReference type="GO" id="GO:0008569">
    <property type="term" value="F:minus-end-directed microtubule motor activity"/>
    <property type="evidence" value="ECO:0007669"/>
    <property type="project" value="InterPro"/>
</dbReference>
<keyword evidence="11" id="KW-0966">Cell projection</keyword>
<evidence type="ECO:0000259" key="17">
    <source>
        <dbReference type="Pfam" id="PF12781"/>
    </source>
</evidence>
<gene>
    <name evidence="21" type="ORF">SDRG_10564</name>
</gene>
<evidence type="ECO:0000256" key="9">
    <source>
        <dbReference type="ARBA" id="ARBA00023175"/>
    </source>
</evidence>
<dbReference type="RefSeq" id="XP_008614782.1">
    <property type="nucleotide sequence ID" value="XM_008616560.1"/>
</dbReference>
<keyword evidence="2" id="KW-0963">Cytoplasm</keyword>
<dbReference type="SUPFAM" id="SSF52540">
    <property type="entry name" value="P-loop containing nucleoside triphosphate hydrolases"/>
    <property type="match status" value="3"/>
</dbReference>
<dbReference type="InterPro" id="IPR026983">
    <property type="entry name" value="DHC"/>
</dbReference>
<dbReference type="Pfam" id="PF12774">
    <property type="entry name" value="AAA_6"/>
    <property type="match status" value="1"/>
</dbReference>
<evidence type="ECO:0000256" key="10">
    <source>
        <dbReference type="ARBA" id="ARBA00023212"/>
    </source>
</evidence>
<keyword evidence="6" id="KW-0243">Dynein</keyword>
<keyword evidence="8" id="KW-0969">Cilium</keyword>
<dbReference type="InterPro" id="IPR035699">
    <property type="entry name" value="AAA_6"/>
</dbReference>
<dbReference type="Pfam" id="PF17852">
    <property type="entry name" value="Dynein_AAA_lid"/>
    <property type="match status" value="1"/>
</dbReference>
<dbReference type="GO" id="GO:0005930">
    <property type="term" value="C:axoneme"/>
    <property type="evidence" value="ECO:0007669"/>
    <property type="project" value="UniProtKB-SubCell"/>
</dbReference>
<dbReference type="Gene3D" id="1.20.58.1120">
    <property type="match status" value="1"/>
</dbReference>
<dbReference type="PANTHER" id="PTHR45703">
    <property type="entry name" value="DYNEIN HEAVY CHAIN"/>
    <property type="match status" value="1"/>
</dbReference>
<dbReference type="Pfam" id="PF18199">
    <property type="entry name" value="Dynein_C"/>
    <property type="match status" value="1"/>
</dbReference>
<evidence type="ECO:0000256" key="8">
    <source>
        <dbReference type="ARBA" id="ARBA00023069"/>
    </source>
</evidence>
<reference evidence="21 22" key="1">
    <citation type="submission" date="2012-04" db="EMBL/GenBank/DDBJ databases">
        <title>The Genome Sequence of Saprolegnia declina VS20.</title>
        <authorList>
            <consortium name="The Broad Institute Genome Sequencing Platform"/>
            <person name="Russ C."/>
            <person name="Nusbaum C."/>
            <person name="Tyler B."/>
            <person name="van West P."/>
            <person name="Dieguez-Uribeondo J."/>
            <person name="de Bruijn I."/>
            <person name="Tripathy S."/>
            <person name="Jiang R."/>
            <person name="Young S.K."/>
            <person name="Zeng Q."/>
            <person name="Gargeya S."/>
            <person name="Fitzgerald M."/>
            <person name="Haas B."/>
            <person name="Abouelleil A."/>
            <person name="Alvarado L."/>
            <person name="Arachchi H.M."/>
            <person name="Berlin A."/>
            <person name="Chapman S.B."/>
            <person name="Goldberg J."/>
            <person name="Griggs A."/>
            <person name="Gujja S."/>
            <person name="Hansen M."/>
            <person name="Howarth C."/>
            <person name="Imamovic A."/>
            <person name="Larimer J."/>
            <person name="McCowen C."/>
            <person name="Montmayeur A."/>
            <person name="Murphy C."/>
            <person name="Neiman D."/>
            <person name="Pearson M."/>
            <person name="Priest M."/>
            <person name="Roberts A."/>
            <person name="Saif S."/>
            <person name="Shea T."/>
            <person name="Sisk P."/>
            <person name="Sykes S."/>
            <person name="Wortman J."/>
            <person name="Nusbaum C."/>
            <person name="Birren B."/>
        </authorList>
    </citation>
    <scope>NUCLEOTIDE SEQUENCE [LARGE SCALE GENOMIC DNA]</scope>
    <source>
        <strain evidence="21 22">VS20</strain>
    </source>
</reference>
<dbReference type="GO" id="GO:0005524">
    <property type="term" value="F:ATP binding"/>
    <property type="evidence" value="ECO:0007669"/>
    <property type="project" value="UniProtKB-KW"/>
</dbReference>
<dbReference type="Pfam" id="PF03028">
    <property type="entry name" value="Dynein_heavy"/>
    <property type="match status" value="1"/>
</dbReference>
<evidence type="ECO:0000259" key="18">
    <source>
        <dbReference type="Pfam" id="PF17852"/>
    </source>
</evidence>
<dbReference type="Gene3D" id="1.20.140.100">
    <property type="entry name" value="Dynein heavy chain, N-terminal domain 2"/>
    <property type="match status" value="1"/>
</dbReference>
<keyword evidence="5" id="KW-0067">ATP-binding</keyword>
<dbReference type="InterPro" id="IPR027417">
    <property type="entry name" value="P-loop_NTPase"/>
</dbReference>
<dbReference type="InterPro" id="IPR042222">
    <property type="entry name" value="Dynein_2_N"/>
</dbReference>
<dbReference type="Pfam" id="PF12780">
    <property type="entry name" value="AAA_8"/>
    <property type="match status" value="1"/>
</dbReference>
<dbReference type="Gene3D" id="1.10.287.2620">
    <property type="match status" value="1"/>
</dbReference>
<keyword evidence="4" id="KW-0547">Nucleotide-binding</keyword>
<dbReference type="GO" id="GO:0007018">
    <property type="term" value="P:microtubule-based movement"/>
    <property type="evidence" value="ECO:0007669"/>
    <property type="project" value="InterPro"/>
</dbReference>
<dbReference type="InterPro" id="IPR041228">
    <property type="entry name" value="Dynein_C"/>
</dbReference>
<feature type="domain" description="Dynein heavy chain ATP-binding dynein motor region" evidence="17">
    <location>
        <begin position="3360"/>
        <end position="3584"/>
    </location>
</feature>
<dbReference type="VEuPathDB" id="FungiDB:SDRG_10564"/>
<keyword evidence="3" id="KW-0493">Microtubule</keyword>
<evidence type="ECO:0000259" key="15">
    <source>
        <dbReference type="Pfam" id="PF12774"/>
    </source>
</evidence>
<dbReference type="Gene3D" id="3.40.50.300">
    <property type="entry name" value="P-loop containing nucleotide triphosphate hydrolases"/>
    <property type="match status" value="6"/>
</dbReference>
<dbReference type="InterPro" id="IPR043160">
    <property type="entry name" value="Dynein_C_barrel"/>
</dbReference>
<accession>T0QDW9</accession>
<dbReference type="OMA" id="DPISHEN"/>
<keyword evidence="22" id="KW-1185">Reference proteome</keyword>
<keyword evidence="10" id="KW-0206">Cytoskeleton</keyword>
<feature type="domain" description="Dynein heavy chain linker" evidence="14">
    <location>
        <begin position="1055"/>
        <end position="1466"/>
    </location>
</feature>
<feature type="domain" description="Dynein heavy chain hydrolytic ATP-binding dynein motor region" evidence="15">
    <location>
        <begin position="1610"/>
        <end position="1945"/>
    </location>
</feature>
<feature type="compositionally biased region" description="Acidic residues" evidence="12">
    <location>
        <begin position="3700"/>
        <end position="3714"/>
    </location>
</feature>
<organism evidence="21 22">
    <name type="scientific">Saprolegnia diclina (strain VS20)</name>
    <dbReference type="NCBI Taxonomy" id="1156394"/>
    <lineage>
        <taxon>Eukaryota</taxon>
        <taxon>Sar</taxon>
        <taxon>Stramenopiles</taxon>
        <taxon>Oomycota</taxon>
        <taxon>Saprolegniomycetes</taxon>
        <taxon>Saprolegniales</taxon>
        <taxon>Saprolegniaceae</taxon>
        <taxon>Saprolegnia</taxon>
    </lineage>
</organism>
<dbReference type="GeneID" id="19951291"/>
<dbReference type="Gene3D" id="1.20.920.20">
    <property type="match status" value="1"/>
</dbReference>
<keyword evidence="7" id="KW-0175">Coiled coil</keyword>
<dbReference type="STRING" id="1156394.T0QDW9"/>
<evidence type="ECO:0000259" key="14">
    <source>
        <dbReference type="Pfam" id="PF08393"/>
    </source>
</evidence>
<dbReference type="InterPro" id="IPR024317">
    <property type="entry name" value="Dynein_heavy_chain_D4_dom"/>
</dbReference>
<sequence>MDRPTRLPLLTPDTASAITRHKAPVRASMITTTSRMLARTNATTATPRSLLHTPPPSAAELASVWSFLSAWVQRVVEDDLSAASIPGFGIVFVHVHGHSIRIPHFATHGPFALRHGLQFEDVGGLVPLHRVVLLAFRDIATHCRIDEYTAKSWLEHLVQNVGERMRLTPLVELGLGVGTVTCKQRVIDGHMAQKQQGTIDPDIRPVEPVSKRPQPLRSLLAPSQALFHVLPSPENGTSTPLKPTAPGSPRADQLSGLSRRARALAQAISPLSPRLALHKRLADAMPWQLEVKNQDVVLDCPELDAKYPPLLDPFCRTLGVEQVDAIEKFASSDRIGSNYSLTAAQLVIRKHLPTPSASPLVFLNASNEPDVMVLPALDIAFQPVAAPPHKVELPLVTTSGKPVFSPLPGTLPVPARSTTHEADSAEKENAAVRYQYYLEHVISTKDIVPMNPRWTEHIQSLVARALQQLPPARAELILRAMFNETLANYYFSIKKAVLDYLLLREGTQRRLHIRGGTPPMYQVQMKWKWGEGYAHAIAPTIGWIDRKQLAKDHLSQYLMILDSHLLALHYLWGDFDQLLLVDVPTTEELASHLVPMNIKTFEKRQLAQAGRVKQLLLDKWFGTAKRILTTAKNEDVLASALLQPKHYFDCVATLMSMQLRGLIVRSIEAYVAFFRKHSHASSSSPLQGLLLSLQLDHTSINFATSLEDATAALLNVLFNIPACFTHVDRVETKFEPSIILGGSPFLWGVGLHEDEVVRAADEIKALLADSMVHANSVRTKYAKYAMVAAGDVALEAFMVAPHDIAAYAAEIGKYMRFAMQIAAEPNYGPCPSSGLFHVDCTSLNAGLIQKASRFIQSLFHAFSQVTIQINMDIRQQFKLMVSRLSKKPVDLYELVDAEAYLTKLRTQELLELFRSVQDVKHRIQFLIEQVELVPTCPVISGLSVASELLSSTAKTFEWKNQIEKVIRDGEVSLQNERMRIETTFIAKRARFLAELEELESEVNSFQKKSDLRHATTYVGQLIKVRDAIQQARHTIDTIADEEAKLGWVQTDFLQLDTICETLEPYDQLWRTARDFREASVRWMRGNIFELDATGNERAIHIMTSTLLTAAKQLAETSPAAVSATETLRKQIAEFKESIGLISVMGNPNLRDRHWSQIAATVGFVVDPTEHLTLQRLLDMGIQDHVAGLLDISNAATMEAEIERSLDAMAEEWLHMEFQFVLVPSSESYVLADASIADVHTKLDDHVVKTQVIRSSPYKKPFFGRAIAWERSLLKLRDVTELLAETGKTWVTIEPLFASKADVPVLDKASPEAKKFALADAHWRSIMAAVVARPLCLAVIQIDKAADRLRECKALLEGVLEGLHACLELKRTLFPRFFFLSNAELIRALSTHPDALTARKPSYLSRCFPGVGRMELNSANEITNVSSSFDESIALSQVVPTEKVATDVWLARLEQGLYTSMQVLLRSAMSDYSKKDFRKWYLLWPEQAVLVIERYMWTNKIESCLREPSSIADVHSLRPHKLQDYLATELEPRLCDLAQELREGAHTLLHRINLVTNLIAQLLHARDCTADLIANEPHLADTDAFLWQSQLRIAWNDGNVLLKVLKSSVLYGNEYLGSAKTLVLTPNTLKVARVVCSAMAMAKGSAVVGASSTGKATTLHMLASACGKLCMAFECVAHVDAFTRIIKGAAATGTWLLLRNAQNVFGHATIGVFTDLMHRVLEATGLREASVVLHGTKLRLRRGVHIAATFTTSQPLPCTHDAFLSLFRPVTLVSPDVEIVCRVLCDLAGFSSSEMLGKHVAFALATAAKLFPDAANAMQSLRLVKTVVERAKKLVLKEHSYDVTSSTQLVSIEGAMLLYVLGDVLASVVPPSDASTHTLKSFLETLTSSPPLLKPQDLPTDVMTLALKAHQVMPTPSFLLKVQQLHAALSRPQGVVLLGPTMSGKTTLYQTLSHALRLVDERSNPYARRQSARSGFADSVAMYQVVSPTSLSIDELYGRLLPTKTFDEGVLTLLLRRLHARSKLDAHGRFWLVLDGALTPSWTDGLHSLLELDGYLSVLTGERLALPPQTRLLFESTSLVHASPAILTRTSIVHVAASNVTWRQLYDSWWSKQDDALQELTDVKDAMDSVLDLIEPCLEFAKLHFRATAFGPTHLGRMQSFLAIVNASVRAAWPKMASMTAKQLYSIGHCAFLLGLIWGIGHTSAHDERVKFDNFLRALAGEPTATTVAATSPTPVHRGKRFQLFFPSNRPELVYAFGLSVDWGLKWELWVDTVPSRLLSVPMPLRSIKELFVPTTNCTAVMHFTELFVQTATHTLLIGPPSTGKSAVVDALCTQSLLRQRENSVLAATASVFALVPCGVRTSPSALLCSLQDHLERSRKNVLSAPPHKTCVLYLDDVSLPSDQDGTLTFLRHLVSAGAIYEPHTHAETFVSGIALVGSVTELASQRRHASSERLVAQLVPLAFPELQAADMNKLLVDVGSWCVAARNLSVDFAQMLSTLTKATMRLFVSCNERFRVAPTRPHYLFRLDDMLQLTQAIARDCAATQFSDKTPLVRLWCHEATRTLADRLESATELAVFSSLLRDICTSSFAVAHEALFPNIVAATAAANTVLRRASDDMQSTTHRSSMLGTQQVTPVAAYLHANFLRITFATLLPSTTYDEIDASDLVDLLSPSVAAELSKLTETSARPNAVNNDVQLHLPFFVEHIVRLARVLRRPACPAASFHSQHVLVWGPPGTGKAIVSRLAAGVAGSAATYLNVQSPLFASSYTTWQRAINDALLRAAAHPTSFVLVIKHALVCQEGRDEYLVDMAELVSERYMPHFVTSSDLEALAPTLRTLAKAENTFLDTQSSVEAYFAETLRRKLTLLLVLTMPAHAPLTWQRQLQASYAHLFRRCHIHHVSAWPKETLRAMVHATCADAGMADAELYLDAAEAIFVSAKAYETTACPLVPSRFVLHIASFARLWQSRALANEERKAKLVAALDALRYLERLSTRVAQTVKGLTPEISRMSQVSKGINVGLETESQTLLSLQAQLSAEDDVRVAAVAKLESLQAAAKSTLDAATASVLDAKRKLEGLGTQDMAELCSLHPMPPNLRYLLECMCRLLRLEPVETFDERDIETKLLDYTMPARQWLLRPNGLDALQNLGTDFATCLDGDVLGAVSAFYEHIEFTPALLAKLHPSGGPICAWARAIIQYKMTYVMLEPQWAHIKDAQVIVDGCEIKCAQLRRAVDAHVATMQMTTTSRATTDTQVRELTTQLSDSTESSEKAQSLLSALVVFVSAWHQRRDECIEWGARLPAHALMATGLASYAGHVPAYGRHQLLVQWMKLLSNLGLPSSVGLLTQTSHHATYDLLLESALFKRWLAKTVPSDDPISHENIAFLAAAETFPLLIDPHEIAYAWVVAMSTDVYANETPYIVPPHNGSLDEFEKVQDDVFNAMQAERPVLVRHTNLSTKSLLLPFLLAKRQASRLGGARPNFLTHKHALLDFPIDWPLYLFTTDEDAMWLPAFASITTPVYVELTPQIASDLFRSQVLCNASKHTLLHWQELKTSLHAAEFDASAWEDLCLSALAKAGDAILDDTAALLTWRTSYSDAVAKQVQLTYELSKATRLSLPLDVVRQRFVDLCLISDDLRHKSPQYGVSLAWLAHLLTSVLSAIGKSDAMAFLERITLTVYRALHWGIRADDRTLLNLLFALRLYQPHDDDDDEEEDEDDDDVNGSGSENANNDEGKNTEADNENALDGGDDEDVGRELDELEERAKPSWAWCWSSQEEFRFLIMPQPLPRVDTLPLHCPSWLPPTRWELLTAFCDIVPKLLRRHILASWMDDDLKMVWKSFYEAAKSWLMELPIPLSPLQRLCIVRALRPDQFGAEALAFVHSVVPSEWLAGAYSWSFGEMAAAASCATPLVVSSQGHDALEAIKAGGISANVDIVLATHTEPLERLLTSAMKTGQWLVLRQVDTNPDWLQALHRAYQVLDVTGVHWEFRLWLCVDSTDRMPLSLAQRSLTRHMALGSTFREHLFSCAYQLHAPLSSSVAPDIDATEALGSPTLTSPEWLSLCFVHALLVARTQFGAHGFKGALYLTPRDFAIVVEHPSLDLESLVYGCNLYSPWDVACVRLYLQRYSSGQLKARLQRILFAWTSPVERTASVRNLLRRRSSSVTASDMEGLLESVEAPSAGPLLPNNITSLPIIDNPVWFGLHGSLVHGLYARAALSIATSLESTYRHWLQRQFPPASTAAAPPSQTRVEVLQYASLDKALDAASLDLVVAQKMFPLESTAPLHAILHAEVDALAARRDRLRGDVRRLQEALVDGAGVLPPALEPLHAAVLRNEVPRSWQRLANSVSSNWTGFQLHLTRQIKFFDDWVASGVVPDVHWLGAYLEPTRFLSAWSLHFARQLNQPLHTIALDATIVSVVDRLAGGVYVDGVILVGASWLPDATGVHVLQAPTPESDTTGPLLLHFAPRIVPAFDGATSTVALPLLRTVAADDASEVYTEVVHLVYLPSTLLAADVLEQGVHLAIRDCL</sequence>
<dbReference type="Pfam" id="PF08393">
    <property type="entry name" value="DHC_N2"/>
    <property type="match status" value="1"/>
</dbReference>
<feature type="compositionally biased region" description="Acidic residues" evidence="12">
    <location>
        <begin position="3732"/>
        <end position="3745"/>
    </location>
</feature>
<dbReference type="InterPro" id="IPR041466">
    <property type="entry name" value="Dynein_AAA5_ext"/>
</dbReference>
<dbReference type="PANTHER" id="PTHR45703:SF36">
    <property type="entry name" value="DYNEIN HEAVY CHAIN, CYTOPLASMIC"/>
    <property type="match status" value="1"/>
</dbReference>
<dbReference type="InterPro" id="IPR042228">
    <property type="entry name" value="Dynein_linker_3"/>
</dbReference>
<dbReference type="GO" id="GO:0005874">
    <property type="term" value="C:microtubule"/>
    <property type="evidence" value="ECO:0007669"/>
    <property type="project" value="UniProtKB-KW"/>
</dbReference>
<dbReference type="Proteomes" id="UP000030762">
    <property type="component" value="Unassembled WGS sequence"/>
</dbReference>
<proteinExistence type="predicted"/>
<evidence type="ECO:0000313" key="21">
    <source>
        <dbReference type="EMBL" id="EQC31775.1"/>
    </source>
</evidence>
<feature type="region of interest" description="Disordered" evidence="12">
    <location>
        <begin position="3700"/>
        <end position="3745"/>
    </location>
</feature>
<evidence type="ECO:0000256" key="12">
    <source>
        <dbReference type="SAM" id="MobiDB-lite"/>
    </source>
</evidence>
<evidence type="ECO:0000256" key="5">
    <source>
        <dbReference type="ARBA" id="ARBA00022840"/>
    </source>
</evidence>
<evidence type="ECO:0000259" key="19">
    <source>
        <dbReference type="Pfam" id="PF18199"/>
    </source>
</evidence>
<dbReference type="GO" id="GO:0051959">
    <property type="term" value="F:dynein light intermediate chain binding"/>
    <property type="evidence" value="ECO:0007669"/>
    <property type="project" value="InterPro"/>
</dbReference>